<sequence>MNHVEQDLSKMRKAIDKARDMRYRAEAKLEELENQRTRLLKELEDLGVSPDQLDEEIVRLEKEIDQSLSDTWALIPKELVGDE</sequence>
<evidence type="ECO:0000313" key="2">
    <source>
        <dbReference type="EMBL" id="XDI36720.1"/>
    </source>
</evidence>
<evidence type="ECO:0008006" key="3">
    <source>
        <dbReference type="Google" id="ProtNLM"/>
    </source>
</evidence>
<proteinExistence type="predicted"/>
<accession>A0AB39BTA5</accession>
<feature type="coiled-coil region" evidence="1">
    <location>
        <begin position="1"/>
        <end position="49"/>
    </location>
</feature>
<dbReference type="RefSeq" id="WP_317122682.1">
    <property type="nucleotide sequence ID" value="NZ_CP162551.1"/>
</dbReference>
<gene>
    <name evidence="2" type="ORF">AB3N04_18915</name>
</gene>
<dbReference type="AlphaFoldDB" id="A0AB39BTA5"/>
<name>A0AB39BTA5_9BACI</name>
<dbReference type="EMBL" id="CP162551">
    <property type="protein sequence ID" value="XDI36720.1"/>
    <property type="molecule type" value="Genomic_DNA"/>
</dbReference>
<reference evidence="2" key="1">
    <citation type="submission" date="2024-07" db="EMBL/GenBank/DDBJ databases">
        <title>Identification and characteristics of an arsenic-resistant bacterial isolate, which belongs to a novel species.</title>
        <authorList>
            <person name="Juszczyk A."/>
            <person name="Kowalczyk A."/>
            <person name="Was K."/>
            <person name="Kosowicz W."/>
            <person name="Budzyn A."/>
            <person name="Latowski D."/>
        </authorList>
    </citation>
    <scope>NUCLEOTIDE SEQUENCE</scope>
    <source>
        <strain evidence="2">As8PL</strain>
    </source>
</reference>
<organism evidence="2">
    <name type="scientific">Alkalihalophilus sp. As8PL</name>
    <dbReference type="NCBI Taxonomy" id="3237103"/>
    <lineage>
        <taxon>Bacteria</taxon>
        <taxon>Bacillati</taxon>
        <taxon>Bacillota</taxon>
        <taxon>Bacilli</taxon>
        <taxon>Bacillales</taxon>
        <taxon>Bacillaceae</taxon>
        <taxon>Alkalihalophilus</taxon>
    </lineage>
</organism>
<keyword evidence="1" id="KW-0175">Coiled coil</keyword>
<protein>
    <recommendedName>
        <fullName evidence="3">Viral A-type inclusion protein</fullName>
    </recommendedName>
</protein>
<evidence type="ECO:0000256" key="1">
    <source>
        <dbReference type="SAM" id="Coils"/>
    </source>
</evidence>